<evidence type="ECO:0000313" key="5">
    <source>
        <dbReference type="EMBL" id="HIS35427.1"/>
    </source>
</evidence>
<dbReference type="Gene3D" id="3.30.1070.10">
    <property type="entry name" value="Cell division topological specificity factor MinE"/>
    <property type="match status" value="1"/>
</dbReference>
<dbReference type="HAMAP" id="MF_00262">
    <property type="entry name" value="MinE"/>
    <property type="match status" value="1"/>
</dbReference>
<accession>A0A9D1EXV7</accession>
<keyword evidence="3 5" id="KW-0132">Cell division</keyword>
<gene>
    <name evidence="3 5" type="primary">minE</name>
    <name evidence="5" type="ORF">IAC10_02185</name>
</gene>
<dbReference type="AlphaFoldDB" id="A0A9D1EXV7"/>
<dbReference type="Pfam" id="PF03776">
    <property type="entry name" value="MinE"/>
    <property type="match status" value="1"/>
</dbReference>
<evidence type="ECO:0000313" key="6">
    <source>
        <dbReference type="Proteomes" id="UP000823928"/>
    </source>
</evidence>
<dbReference type="Proteomes" id="UP000823928">
    <property type="component" value="Unassembled WGS sequence"/>
</dbReference>
<keyword evidence="3" id="KW-0131">Cell cycle</keyword>
<comment type="function">
    <text evidence="2 3">Prevents the cell division inhibition by proteins MinC and MinD at internal division sites while permitting inhibition at polar sites. This ensures cell division at the proper site by restricting the formation of a division septum at the midpoint of the long axis of the cell.</text>
</comment>
<dbReference type="InterPro" id="IPR005527">
    <property type="entry name" value="MinE"/>
</dbReference>
<dbReference type="GO" id="GO:0032955">
    <property type="term" value="P:regulation of division septum assembly"/>
    <property type="evidence" value="ECO:0007669"/>
    <property type="project" value="InterPro"/>
</dbReference>
<protein>
    <recommendedName>
        <fullName evidence="3">Cell division topological specificity factor</fullName>
    </recommendedName>
</protein>
<dbReference type="GO" id="GO:0051301">
    <property type="term" value="P:cell division"/>
    <property type="evidence" value="ECO:0007669"/>
    <property type="project" value="UniProtKB-KW"/>
</dbReference>
<comment type="similarity">
    <text evidence="1 3">Belongs to the MinE family.</text>
</comment>
<feature type="compositionally biased region" description="Acidic residues" evidence="4">
    <location>
        <begin position="98"/>
        <end position="160"/>
    </location>
</feature>
<sequence length="160" mass="18643">MKDIFTDFYNTILGFFRQTEKKEENAKDVACNRLRVVLMQDRTNLTPELLQRMRQELIELLSKYVEMDKDALELNFEQEGNQMALMLSIPVLRAKEESEIEEAEEKEACEDNSETDDEDTVEEDESEVEISEEEEQDGASEDSDDVVDNDETEEAEEIEK</sequence>
<reference evidence="5" key="2">
    <citation type="journal article" date="2021" name="PeerJ">
        <title>Extensive microbial diversity within the chicken gut microbiome revealed by metagenomics and culture.</title>
        <authorList>
            <person name="Gilroy R."/>
            <person name="Ravi A."/>
            <person name="Getino M."/>
            <person name="Pursley I."/>
            <person name="Horton D.L."/>
            <person name="Alikhan N.F."/>
            <person name="Baker D."/>
            <person name="Gharbi K."/>
            <person name="Hall N."/>
            <person name="Watson M."/>
            <person name="Adriaenssens E.M."/>
            <person name="Foster-Nyarko E."/>
            <person name="Jarju S."/>
            <person name="Secka A."/>
            <person name="Antonio M."/>
            <person name="Oren A."/>
            <person name="Chaudhuri R.R."/>
            <person name="La Ragione R."/>
            <person name="Hildebrand F."/>
            <person name="Pallen M.J."/>
        </authorList>
    </citation>
    <scope>NUCLEOTIDE SEQUENCE</scope>
    <source>
        <strain evidence="5">6276</strain>
    </source>
</reference>
<feature type="region of interest" description="Disordered" evidence="4">
    <location>
        <begin position="96"/>
        <end position="160"/>
    </location>
</feature>
<comment type="caution">
    <text evidence="5">The sequence shown here is derived from an EMBL/GenBank/DDBJ whole genome shotgun (WGS) entry which is preliminary data.</text>
</comment>
<name>A0A9D1EXV7_9BACT</name>
<proteinExistence type="inferred from homology"/>
<evidence type="ECO:0000256" key="1">
    <source>
        <dbReference type="ARBA" id="ARBA00008168"/>
    </source>
</evidence>
<dbReference type="SUPFAM" id="SSF55229">
    <property type="entry name" value="Cell division protein MinE topological specificity domain"/>
    <property type="match status" value="1"/>
</dbReference>
<evidence type="ECO:0000256" key="4">
    <source>
        <dbReference type="SAM" id="MobiDB-lite"/>
    </source>
</evidence>
<evidence type="ECO:0000256" key="3">
    <source>
        <dbReference type="HAMAP-Rule" id="MF_00262"/>
    </source>
</evidence>
<evidence type="ECO:0000256" key="2">
    <source>
        <dbReference type="ARBA" id="ARBA00025265"/>
    </source>
</evidence>
<reference evidence="5" key="1">
    <citation type="submission" date="2020-10" db="EMBL/GenBank/DDBJ databases">
        <authorList>
            <person name="Gilroy R."/>
        </authorList>
    </citation>
    <scope>NUCLEOTIDE SEQUENCE</scope>
    <source>
        <strain evidence="5">6276</strain>
    </source>
</reference>
<organism evidence="5 6">
    <name type="scientific">Candidatus Scatousia excrementigallinarum</name>
    <dbReference type="NCBI Taxonomy" id="2840935"/>
    <lineage>
        <taxon>Bacteria</taxon>
        <taxon>Candidatus Scatousia</taxon>
    </lineage>
</organism>
<dbReference type="EMBL" id="DVIU01000045">
    <property type="protein sequence ID" value="HIS35427.1"/>
    <property type="molecule type" value="Genomic_DNA"/>
</dbReference>
<dbReference type="InterPro" id="IPR036707">
    <property type="entry name" value="MinE_sf"/>
</dbReference>
<dbReference type="NCBIfam" id="TIGR01215">
    <property type="entry name" value="minE"/>
    <property type="match status" value="1"/>
</dbReference>